<accession>A0ABQ3I518</accession>
<keyword evidence="2" id="KW-1185">Reference proteome</keyword>
<name>A0ABQ3I518_9BACT</name>
<evidence type="ECO:0000313" key="2">
    <source>
        <dbReference type="Proteomes" id="UP000658258"/>
    </source>
</evidence>
<reference evidence="2" key="1">
    <citation type="journal article" date="2019" name="Int. J. Syst. Evol. Microbiol.">
        <title>The Global Catalogue of Microorganisms (GCM) 10K type strain sequencing project: providing services to taxonomists for standard genome sequencing and annotation.</title>
        <authorList>
            <consortium name="The Broad Institute Genomics Platform"/>
            <consortium name="The Broad Institute Genome Sequencing Center for Infectious Disease"/>
            <person name="Wu L."/>
            <person name="Ma J."/>
        </authorList>
    </citation>
    <scope>NUCLEOTIDE SEQUENCE [LARGE SCALE GENOMIC DNA]</scope>
    <source>
        <strain evidence="2">CGMCC 1.15111</strain>
    </source>
</reference>
<comment type="caution">
    <text evidence="1">The sequence shown here is derived from an EMBL/GenBank/DDBJ whole genome shotgun (WGS) entry which is preliminary data.</text>
</comment>
<dbReference type="Proteomes" id="UP000658258">
    <property type="component" value="Unassembled WGS sequence"/>
</dbReference>
<proteinExistence type="predicted"/>
<gene>
    <name evidence="1" type="ORF">GCM10011340_20200</name>
</gene>
<protein>
    <submittedName>
        <fullName evidence="1">Uncharacterized protein</fullName>
    </submittedName>
</protein>
<sequence>MAIHKAALFETRSKMPSEWLKANPWPADPENILGLKKYKELADKKEAMLKARNAAGLLWIINHPWPQLPGAADENRFYKKLPASLEKYADNYGRQQSKETI</sequence>
<dbReference type="RefSeq" id="WP_189630138.1">
    <property type="nucleotide sequence ID" value="NZ_BNAG01000003.1"/>
</dbReference>
<dbReference type="EMBL" id="BNAG01000003">
    <property type="protein sequence ID" value="GHE65110.1"/>
    <property type="molecule type" value="Genomic_DNA"/>
</dbReference>
<evidence type="ECO:0000313" key="1">
    <source>
        <dbReference type="EMBL" id="GHE65110.1"/>
    </source>
</evidence>
<organism evidence="1 2">
    <name type="scientific">Roseivirga thermotolerans</name>
    <dbReference type="NCBI Taxonomy" id="1758176"/>
    <lineage>
        <taxon>Bacteria</taxon>
        <taxon>Pseudomonadati</taxon>
        <taxon>Bacteroidota</taxon>
        <taxon>Cytophagia</taxon>
        <taxon>Cytophagales</taxon>
        <taxon>Roseivirgaceae</taxon>
        <taxon>Roseivirga</taxon>
    </lineage>
</organism>